<evidence type="ECO:0000256" key="2">
    <source>
        <dbReference type="ARBA" id="ARBA00022475"/>
    </source>
</evidence>
<dbReference type="InterPro" id="IPR056569">
    <property type="entry name" value="ArlJ-like"/>
</dbReference>
<feature type="transmembrane region" description="Helical" evidence="6">
    <location>
        <begin position="12"/>
        <end position="35"/>
    </location>
</feature>
<keyword evidence="4 6" id="KW-1133">Transmembrane helix</keyword>
<name>A0A397WMX0_9ARCH</name>
<proteinExistence type="predicted"/>
<keyword evidence="2" id="KW-1003">Cell membrane</keyword>
<feature type="transmembrane region" description="Helical" evidence="6">
    <location>
        <begin position="484"/>
        <end position="504"/>
    </location>
</feature>
<feature type="transmembrane region" description="Helical" evidence="6">
    <location>
        <begin position="192"/>
        <end position="212"/>
    </location>
</feature>
<comment type="caution">
    <text evidence="8">The sequence shown here is derived from an EMBL/GenBank/DDBJ whole genome shotgun (WGS) entry which is preliminary data.</text>
</comment>
<dbReference type="Proteomes" id="UP000266622">
    <property type="component" value="Unassembled WGS sequence"/>
</dbReference>
<gene>
    <name evidence="8" type="ORF">BXU00_01885</name>
</gene>
<evidence type="ECO:0000256" key="3">
    <source>
        <dbReference type="ARBA" id="ARBA00022692"/>
    </source>
</evidence>
<feature type="transmembrane region" description="Helical" evidence="6">
    <location>
        <begin position="516"/>
        <end position="537"/>
    </location>
</feature>
<dbReference type="Pfam" id="PF00482">
    <property type="entry name" value="T2SSF"/>
    <property type="match status" value="1"/>
</dbReference>
<evidence type="ECO:0000259" key="7">
    <source>
        <dbReference type="Pfam" id="PF00482"/>
    </source>
</evidence>
<dbReference type="InterPro" id="IPR018076">
    <property type="entry name" value="T2SS_GspF_dom"/>
</dbReference>
<reference evidence="8 9" key="1">
    <citation type="journal article" date="2018" name="Syst. Appl. Microbiol.">
        <title>A new symbiotic nanoarchaeote (Candidatus Nanoclepta minutus) and its host (Zestosphaera tikiterensis gen. nov., sp. nov.) from a New Zealand hot spring.</title>
        <authorList>
            <person name="St John E."/>
            <person name="Liu Y."/>
            <person name="Podar M."/>
            <person name="Stott M.B."/>
            <person name="Meneghin J."/>
            <person name="Chen Z."/>
            <person name="Lagutin K."/>
            <person name="Mitchell K."/>
            <person name="Reysenbach A.L."/>
        </authorList>
    </citation>
    <scope>NUCLEOTIDE SEQUENCE [LARGE SCALE GENOMIC DNA]</scope>
    <source>
        <strain evidence="8">NZ3</strain>
    </source>
</reference>
<dbReference type="AlphaFoldDB" id="A0A397WMX0"/>
<dbReference type="PANTHER" id="PTHR35402">
    <property type="entry name" value="INTEGRAL MEMBRANE PROTEIN-RELATED"/>
    <property type="match status" value="1"/>
</dbReference>
<dbReference type="EMBL" id="MWMI01000003">
    <property type="protein sequence ID" value="RIB35262.1"/>
    <property type="molecule type" value="Genomic_DNA"/>
</dbReference>
<protein>
    <recommendedName>
        <fullName evidence="7">Type II secretion system protein GspF domain-containing protein</fullName>
    </recommendedName>
</protein>
<feature type="transmembrane region" description="Helical" evidence="6">
    <location>
        <begin position="259"/>
        <end position="278"/>
    </location>
</feature>
<evidence type="ECO:0000313" key="8">
    <source>
        <dbReference type="EMBL" id="RIB35262.1"/>
    </source>
</evidence>
<evidence type="ECO:0000256" key="4">
    <source>
        <dbReference type="ARBA" id="ARBA00022989"/>
    </source>
</evidence>
<organism evidence="8 9">
    <name type="scientific">Candidatus Nanoclepta minutus</name>
    <dbReference type="NCBI Taxonomy" id="1940235"/>
    <lineage>
        <taxon>Archaea</taxon>
        <taxon>Nanobdellota</taxon>
        <taxon>Candidatus Nanoclepta</taxon>
    </lineage>
</organism>
<comment type="subcellular location">
    <subcellularLocation>
        <location evidence="1">Cell membrane</location>
        <topology evidence="1">Multi-pass membrane protein</topology>
    </subcellularLocation>
</comment>
<dbReference type="PANTHER" id="PTHR35402:SF2">
    <property type="entry name" value="FLAGELLA ACCESSORY PROTEIN J"/>
    <property type="match status" value="1"/>
</dbReference>
<dbReference type="GO" id="GO:0005886">
    <property type="term" value="C:plasma membrane"/>
    <property type="evidence" value="ECO:0007669"/>
    <property type="project" value="UniProtKB-SubCell"/>
</dbReference>
<accession>A0A397WMX0</accession>
<feature type="transmembrane region" description="Helical" evidence="6">
    <location>
        <begin position="429"/>
        <end position="449"/>
    </location>
</feature>
<feature type="transmembrane region" description="Helical" evidence="6">
    <location>
        <begin position="41"/>
        <end position="62"/>
    </location>
</feature>
<evidence type="ECO:0000313" key="9">
    <source>
        <dbReference type="Proteomes" id="UP000266622"/>
    </source>
</evidence>
<feature type="domain" description="Type II secretion system protein GspF" evidence="7">
    <location>
        <begin position="75"/>
        <end position="203"/>
    </location>
</feature>
<keyword evidence="3 6" id="KW-0812">Transmembrane</keyword>
<evidence type="ECO:0000256" key="6">
    <source>
        <dbReference type="SAM" id="Phobius"/>
    </source>
</evidence>
<keyword evidence="5 6" id="KW-0472">Membrane</keyword>
<feature type="transmembrane region" description="Helical" evidence="6">
    <location>
        <begin position="284"/>
        <end position="302"/>
    </location>
</feature>
<evidence type="ECO:0000256" key="1">
    <source>
        <dbReference type="ARBA" id="ARBA00004651"/>
    </source>
</evidence>
<sequence>MLESLISVFKESFRPLLITSILFIVTLSIFSALFPNLSTEFIILLLSVYILIAIQIIVLNYYKIKYLLDKDLQYFLAYMYSLTFATTNMKRLFELASEAEEYKEISKIFKRILYLSNRYNFTIPEAIRYILPYVVNSEFKGFIERLATSIEIGEELTDFLEREHKKVIETYQTNYKKGLENVRTLQELGMSILTSLAFTFVILLILPLLMAIDVVKAFVFFLVALISTNVLIYSLSRYALPEDYLWVSTKDKPDEYKRLFNLFILSLSLFMLIFSLSFRIWQDPFISSSIASVPLLYISYRINILEKLLKKKEEKFSGFFNTIVGLSSVFGNNQVKILESARIHDFGELNENVNRLYNRITITRNYKESWYYFIVEIGSNLIQKITQPFYKMLEAGGDIEKASKRLYDILLSIIELRSMKDRFVSGARGFFYGGFIAFSMVLFVTVYIVSVMKTLFESLATLVSAEITGMLGIPLFQLNIDINVISLIVKILTIFQAFMIALTLKNIDGGSKLGIFIDFTLLLWIGLGLYIITGIFFEQVLPTFLQVPQV</sequence>
<feature type="transmembrane region" description="Helical" evidence="6">
    <location>
        <begin position="218"/>
        <end position="238"/>
    </location>
</feature>
<evidence type="ECO:0000256" key="5">
    <source>
        <dbReference type="ARBA" id="ARBA00023136"/>
    </source>
</evidence>